<protein>
    <submittedName>
        <fullName evidence="1">Uncharacterized protein</fullName>
    </submittedName>
</protein>
<proteinExistence type="predicted"/>
<reference evidence="2" key="1">
    <citation type="submission" date="2018-06" db="EMBL/GenBank/DDBJ databases">
        <authorList>
            <person name="Cea G.-C."/>
            <person name="William W."/>
        </authorList>
    </citation>
    <scope>NUCLEOTIDE SEQUENCE [LARGE SCALE GENOMIC DNA]</scope>
    <source>
        <strain evidence="2">DB21MT-2</strain>
    </source>
</reference>
<sequence length="72" mass="8667">MNVRQENIFVIVMLHGLTYSAVKQYLAVVSVVFFSRRLSWCLVFEHYSYQDHLKFNSYKEMYEVNGYSDQED</sequence>
<gene>
    <name evidence="1" type="ORF">SHEWBE_1916</name>
</gene>
<dbReference type="AlphaFoldDB" id="A0A330M0W1"/>
<evidence type="ECO:0000313" key="1">
    <source>
        <dbReference type="EMBL" id="SQH75882.1"/>
    </source>
</evidence>
<dbReference type="KEGG" id="sbk:SHEWBE_1916"/>
<organism evidence="1 2">
    <name type="scientific">Shewanella benthica</name>
    <dbReference type="NCBI Taxonomy" id="43661"/>
    <lineage>
        <taxon>Bacteria</taxon>
        <taxon>Pseudomonadati</taxon>
        <taxon>Pseudomonadota</taxon>
        <taxon>Gammaproteobacteria</taxon>
        <taxon>Alteromonadales</taxon>
        <taxon>Shewanellaceae</taxon>
        <taxon>Shewanella</taxon>
    </lineage>
</organism>
<name>A0A330M0W1_9GAMM</name>
<evidence type="ECO:0000313" key="2">
    <source>
        <dbReference type="Proteomes" id="UP000250123"/>
    </source>
</evidence>
<dbReference type="Proteomes" id="UP000250123">
    <property type="component" value="Chromosome SHEWBE"/>
</dbReference>
<dbReference type="EMBL" id="LS483452">
    <property type="protein sequence ID" value="SQH75882.1"/>
    <property type="molecule type" value="Genomic_DNA"/>
</dbReference>
<accession>A0A330M0W1</accession>